<evidence type="ECO:0000313" key="2">
    <source>
        <dbReference type="EMBL" id="CAK7937165.1"/>
    </source>
</evidence>
<proteinExistence type="predicted"/>
<sequence>MVIRTIGYRCFFAKKRDQNGRVVRFKALLVAKCFKQKNEVNLFETYSPMEQLDAETAFLNSESEDRVEMEVPLGVENTQDYVVPGKKAIYGLKQAASAWSKSIHRVILDYGLKSRGANLCFYVKRSKNSFIYVCLYVEIMIIVAKTSDKISDVKAKLKKAFKMKELRPEKFFLGMEIDHDMTIGTLMIKQTRCIDDVANWFGQETLRW</sequence>
<reference evidence="2" key="1">
    <citation type="submission" date="2024-01" db="EMBL/GenBank/DDBJ databases">
        <authorList>
            <person name="Webb A."/>
        </authorList>
    </citation>
    <scope>NUCLEOTIDE SEQUENCE</scope>
    <source>
        <strain evidence="2">Pm1</strain>
    </source>
</reference>
<evidence type="ECO:0000313" key="3">
    <source>
        <dbReference type="Proteomes" id="UP001162060"/>
    </source>
</evidence>
<accession>A0AAV1URM1</accession>
<name>A0AAV1URM1_9STRA</name>
<comment type="caution">
    <text evidence="2">The sequence shown here is derived from an EMBL/GenBank/DDBJ whole genome shotgun (WGS) entry which is preliminary data.</text>
</comment>
<gene>
    <name evidence="2" type="ORF">PM001_LOCUS22315</name>
</gene>
<dbReference type="Proteomes" id="UP001162060">
    <property type="component" value="Unassembled WGS sequence"/>
</dbReference>
<organism evidence="2 3">
    <name type="scientific">Peronospora matthiolae</name>
    <dbReference type="NCBI Taxonomy" id="2874970"/>
    <lineage>
        <taxon>Eukaryota</taxon>
        <taxon>Sar</taxon>
        <taxon>Stramenopiles</taxon>
        <taxon>Oomycota</taxon>
        <taxon>Peronosporomycetes</taxon>
        <taxon>Peronosporales</taxon>
        <taxon>Peronosporaceae</taxon>
        <taxon>Peronospora</taxon>
    </lineage>
</organism>
<dbReference type="Pfam" id="PF07727">
    <property type="entry name" value="RVT_2"/>
    <property type="match status" value="1"/>
</dbReference>
<feature type="domain" description="Reverse transcriptase Ty1/copia-type" evidence="1">
    <location>
        <begin position="49"/>
        <end position="197"/>
    </location>
</feature>
<dbReference type="EMBL" id="CAKLBY020000226">
    <property type="protein sequence ID" value="CAK7937165.1"/>
    <property type="molecule type" value="Genomic_DNA"/>
</dbReference>
<protein>
    <recommendedName>
        <fullName evidence="1">Reverse transcriptase Ty1/copia-type domain-containing protein</fullName>
    </recommendedName>
</protein>
<dbReference type="AlphaFoldDB" id="A0AAV1URM1"/>
<evidence type="ECO:0000259" key="1">
    <source>
        <dbReference type="Pfam" id="PF07727"/>
    </source>
</evidence>
<dbReference type="InterPro" id="IPR013103">
    <property type="entry name" value="RVT_2"/>
</dbReference>